<name>A0A8S1PZ56_PARPR</name>
<proteinExistence type="predicted"/>
<protein>
    <submittedName>
        <fullName evidence="1">Uncharacterized protein</fullName>
    </submittedName>
</protein>
<reference evidence="1" key="1">
    <citation type="submission" date="2021-01" db="EMBL/GenBank/DDBJ databases">
        <authorList>
            <consortium name="Genoscope - CEA"/>
            <person name="William W."/>
        </authorList>
    </citation>
    <scope>NUCLEOTIDE SEQUENCE</scope>
</reference>
<gene>
    <name evidence="1" type="ORF">PPRIM_AZ9-3.1.T1350011</name>
</gene>
<comment type="caution">
    <text evidence="1">The sequence shown here is derived from an EMBL/GenBank/DDBJ whole genome shotgun (WGS) entry which is preliminary data.</text>
</comment>
<dbReference type="Proteomes" id="UP000688137">
    <property type="component" value="Unassembled WGS sequence"/>
</dbReference>
<evidence type="ECO:0000313" key="1">
    <source>
        <dbReference type="EMBL" id="CAD8107793.1"/>
    </source>
</evidence>
<evidence type="ECO:0000313" key="2">
    <source>
        <dbReference type="Proteomes" id="UP000688137"/>
    </source>
</evidence>
<sequence length="390" mass="45874">MIYNNIIIFVIQQMHKQLNSISFLSANSGFSDLQSCSIIKGNNYYIAKSIDQHPELIQQLFETEKLQKTKNIFQDPVNLKILQHDPAIGPKYEKNKIVSRSIVGKPDIFRKKQPIQNNHSNQDFHMPTQQINMQESISLAKKESPLQRRLTQLKIAQSPVKISKQTKNENVITGSELISKIAQLEKRLIQNKLDEQDQLDNMPFLKKQYLYRDQRALEDFDKQEKIHSELLLSLSARVSRNPSCSVMMDLYNFRRKQEYSSTNDKMRQLSENKNQEIIEMQEQNQIPFFICSDRQQIIRKPHIFEKDATISNILKHMNEDKTFQSFTTNNFLKEKEQKYKLLAKDKIKLNIDELMVVGQSKYEQEISIDPSHKYVIKEIEKHQGNEEEIL</sequence>
<accession>A0A8S1PZ56</accession>
<dbReference type="OMA" id="NMQESIS"/>
<organism evidence="1 2">
    <name type="scientific">Paramecium primaurelia</name>
    <dbReference type="NCBI Taxonomy" id="5886"/>
    <lineage>
        <taxon>Eukaryota</taxon>
        <taxon>Sar</taxon>
        <taxon>Alveolata</taxon>
        <taxon>Ciliophora</taxon>
        <taxon>Intramacronucleata</taxon>
        <taxon>Oligohymenophorea</taxon>
        <taxon>Peniculida</taxon>
        <taxon>Parameciidae</taxon>
        <taxon>Paramecium</taxon>
    </lineage>
</organism>
<dbReference type="EMBL" id="CAJJDM010000138">
    <property type="protein sequence ID" value="CAD8107793.1"/>
    <property type="molecule type" value="Genomic_DNA"/>
</dbReference>
<keyword evidence="2" id="KW-1185">Reference proteome</keyword>
<dbReference type="AlphaFoldDB" id="A0A8S1PZ56"/>